<evidence type="ECO:0000313" key="1">
    <source>
        <dbReference type="EMBL" id="GES76438.1"/>
    </source>
</evidence>
<protein>
    <submittedName>
        <fullName evidence="1">Uncharacterized protein</fullName>
    </submittedName>
</protein>
<dbReference type="EMBL" id="BLAL01000020">
    <property type="protein sequence ID" value="GES76438.1"/>
    <property type="molecule type" value="Genomic_DNA"/>
</dbReference>
<evidence type="ECO:0000313" key="2">
    <source>
        <dbReference type="Proteomes" id="UP000615446"/>
    </source>
</evidence>
<reference evidence="1" key="1">
    <citation type="submission" date="2019-10" db="EMBL/GenBank/DDBJ databases">
        <title>Conservation and host-specific expression of non-tandemly repeated heterogenous ribosome RNA gene in arbuscular mycorrhizal fungi.</title>
        <authorList>
            <person name="Maeda T."/>
            <person name="Kobayashi Y."/>
            <person name="Nakagawa T."/>
            <person name="Ezawa T."/>
            <person name="Yamaguchi K."/>
            <person name="Bino T."/>
            <person name="Nishimoto Y."/>
            <person name="Shigenobu S."/>
            <person name="Kawaguchi M."/>
        </authorList>
    </citation>
    <scope>NUCLEOTIDE SEQUENCE</scope>
    <source>
        <strain evidence="1">HR1</strain>
    </source>
</reference>
<gene>
    <name evidence="1" type="ORF">RCL2_000384400</name>
</gene>
<organism evidence="1 2">
    <name type="scientific">Rhizophagus clarus</name>
    <dbReference type="NCBI Taxonomy" id="94130"/>
    <lineage>
        <taxon>Eukaryota</taxon>
        <taxon>Fungi</taxon>
        <taxon>Fungi incertae sedis</taxon>
        <taxon>Mucoromycota</taxon>
        <taxon>Glomeromycotina</taxon>
        <taxon>Glomeromycetes</taxon>
        <taxon>Glomerales</taxon>
        <taxon>Glomeraceae</taxon>
        <taxon>Rhizophagus</taxon>
    </lineage>
</organism>
<proteinExistence type="predicted"/>
<comment type="caution">
    <text evidence="1">The sequence shown here is derived from an EMBL/GenBank/DDBJ whole genome shotgun (WGS) entry which is preliminary data.</text>
</comment>
<dbReference type="AlphaFoldDB" id="A0A8H3KYV0"/>
<name>A0A8H3KYV0_9GLOM</name>
<dbReference type="Proteomes" id="UP000615446">
    <property type="component" value="Unassembled WGS sequence"/>
</dbReference>
<accession>A0A8H3KYV0</accession>
<sequence>MLSLELSIPSKTQYRSRWFYTFNKRKLRGFISEGGGLEIVYIGVIRYQLQIKKDLMGSSIDLSCFISIIQYIATLLTLKLSTSSKHNIEV</sequence>